<reference evidence="2 3" key="1">
    <citation type="submission" date="2020-03" db="EMBL/GenBank/DDBJ databases">
        <authorList>
            <person name="Wang L."/>
            <person name="He N."/>
            <person name="Li Y."/>
            <person name="Fang Y."/>
            <person name="Zhang F."/>
        </authorList>
    </citation>
    <scope>NUCLEOTIDE SEQUENCE [LARGE SCALE GENOMIC DNA]</scope>
    <source>
        <strain evidence="2 3">36D10-4-7</strain>
    </source>
</reference>
<evidence type="ECO:0000256" key="1">
    <source>
        <dbReference type="SAM" id="Coils"/>
    </source>
</evidence>
<evidence type="ECO:0000313" key="2">
    <source>
        <dbReference type="EMBL" id="NJR80273.1"/>
    </source>
</evidence>
<dbReference type="EMBL" id="JAAVJH010000015">
    <property type="protein sequence ID" value="NJR80273.1"/>
    <property type="molecule type" value="Genomic_DNA"/>
</dbReference>
<name>A0ABX1CTI1_9SPHN</name>
<gene>
    <name evidence="2" type="ORF">HBH26_16960</name>
</gene>
<protein>
    <submittedName>
        <fullName evidence="2">Uncharacterized protein</fullName>
    </submittedName>
</protein>
<proteinExistence type="predicted"/>
<feature type="coiled-coil region" evidence="1">
    <location>
        <begin position="102"/>
        <end position="129"/>
    </location>
</feature>
<accession>A0ABX1CTI1</accession>
<dbReference type="Proteomes" id="UP000732399">
    <property type="component" value="Unassembled WGS sequence"/>
</dbReference>
<dbReference type="RefSeq" id="WP_168135831.1">
    <property type="nucleotide sequence ID" value="NZ_JAAVJH010000015.1"/>
</dbReference>
<evidence type="ECO:0000313" key="3">
    <source>
        <dbReference type="Proteomes" id="UP000732399"/>
    </source>
</evidence>
<organism evidence="2 3">
    <name type="scientific">Sphingomonas corticis</name>
    <dbReference type="NCBI Taxonomy" id="2722791"/>
    <lineage>
        <taxon>Bacteria</taxon>
        <taxon>Pseudomonadati</taxon>
        <taxon>Pseudomonadota</taxon>
        <taxon>Alphaproteobacteria</taxon>
        <taxon>Sphingomonadales</taxon>
        <taxon>Sphingomonadaceae</taxon>
        <taxon>Sphingomonas</taxon>
    </lineage>
</organism>
<keyword evidence="3" id="KW-1185">Reference proteome</keyword>
<comment type="caution">
    <text evidence="2">The sequence shown here is derived from an EMBL/GenBank/DDBJ whole genome shotgun (WGS) entry which is preliminary data.</text>
</comment>
<sequence>MMHHPLLISADLDFPLGSGPAVYRDLVDAVDALLRGEPDHRDLLGKLDEMRADGDEDARLPVNIENIVIQSGRDRKALVGKTPRYPKLARFIRDIRPTHGVSQNTSALIERLQEEAREWKQRERVLRSKLAEKDLQLASARREALDSAAEAKRWRTKKG</sequence>
<keyword evidence="1" id="KW-0175">Coiled coil</keyword>